<dbReference type="Pfam" id="PF01070">
    <property type="entry name" value="FMN_dh"/>
    <property type="match status" value="1"/>
</dbReference>
<evidence type="ECO:0000256" key="8">
    <source>
        <dbReference type="ARBA" id="ARBA00023229"/>
    </source>
</evidence>
<protein>
    <recommendedName>
        <fullName evidence="11">Isopentenyl-diphosphate delta-isomerase</fullName>
        <shortName evidence="11">IPP isomerase</shortName>
        <ecNumber evidence="11">5.3.3.2</ecNumber>
    </recommendedName>
    <alternativeName>
        <fullName evidence="11">Isopentenyl diphosphate:dimethylallyl diphosphate isomerase</fullName>
    </alternativeName>
    <alternativeName>
        <fullName evidence="11">Isopentenyl pyrophosphate isomerase</fullName>
    </alternativeName>
    <alternativeName>
        <fullName evidence="11">Type 2 isopentenyl diphosphate isomerase</fullName>
        <shortName evidence="11">IDI-2</shortName>
    </alternativeName>
</protein>
<dbReference type="InterPro" id="IPR000262">
    <property type="entry name" value="FMN-dep_DH"/>
</dbReference>
<dbReference type="GO" id="GO:0000287">
    <property type="term" value="F:magnesium ion binding"/>
    <property type="evidence" value="ECO:0007669"/>
    <property type="project" value="UniProtKB-UniRule"/>
</dbReference>
<evidence type="ECO:0000256" key="1">
    <source>
        <dbReference type="ARBA" id="ARBA00001917"/>
    </source>
</evidence>
<dbReference type="GO" id="GO:0005737">
    <property type="term" value="C:cytoplasm"/>
    <property type="evidence" value="ECO:0007669"/>
    <property type="project" value="UniProtKB-SubCell"/>
</dbReference>
<feature type="binding site" evidence="11">
    <location>
        <position position="236"/>
    </location>
    <ligand>
        <name>FMN</name>
        <dbReference type="ChEBI" id="CHEBI:58210"/>
    </ligand>
</feature>
<dbReference type="GO" id="GO:0010181">
    <property type="term" value="F:FMN binding"/>
    <property type="evidence" value="ECO:0007669"/>
    <property type="project" value="UniProtKB-UniRule"/>
</dbReference>
<dbReference type="GO" id="GO:0016491">
    <property type="term" value="F:oxidoreductase activity"/>
    <property type="evidence" value="ECO:0007669"/>
    <property type="project" value="InterPro"/>
</dbReference>
<keyword evidence="3 11" id="KW-0285">Flavoprotein</keyword>
<keyword evidence="2 11" id="KW-0963">Cytoplasm</keyword>
<evidence type="ECO:0000256" key="7">
    <source>
        <dbReference type="ARBA" id="ARBA00022857"/>
    </source>
</evidence>
<name>A0A7C4FD02_THEPE</name>
<comment type="cofactor">
    <cofactor evidence="11">
        <name>Mg(2+)</name>
        <dbReference type="ChEBI" id="CHEBI:18420"/>
    </cofactor>
</comment>
<organism evidence="13">
    <name type="scientific">Thermofilum pendens</name>
    <dbReference type="NCBI Taxonomy" id="2269"/>
    <lineage>
        <taxon>Archaea</taxon>
        <taxon>Thermoproteota</taxon>
        <taxon>Thermoprotei</taxon>
        <taxon>Thermofilales</taxon>
        <taxon>Thermofilaceae</taxon>
        <taxon>Thermofilum</taxon>
    </lineage>
</organism>
<keyword evidence="4 11" id="KW-0288">FMN</keyword>
<evidence type="ECO:0000256" key="5">
    <source>
        <dbReference type="ARBA" id="ARBA00022723"/>
    </source>
</evidence>
<gene>
    <name evidence="11" type="primary">fni</name>
    <name evidence="13" type="ORF">ENV17_04915</name>
</gene>
<feature type="binding site" evidence="11">
    <location>
        <begin position="110"/>
        <end position="112"/>
    </location>
    <ligand>
        <name>substrate</name>
    </ligand>
</feature>
<comment type="subcellular location">
    <subcellularLocation>
        <location evidence="11">Cytoplasm</location>
    </subcellularLocation>
</comment>
<comment type="cofactor">
    <cofactor evidence="11">
        <name>NADPH</name>
        <dbReference type="ChEBI" id="CHEBI:57783"/>
    </cofactor>
</comment>
<feature type="binding site" evidence="11">
    <location>
        <position position="79"/>
    </location>
    <ligand>
        <name>FMN</name>
        <dbReference type="ChEBI" id="CHEBI:58210"/>
    </ligand>
</feature>
<dbReference type="EMBL" id="DTFI01000112">
    <property type="protein sequence ID" value="HGI43705.1"/>
    <property type="molecule type" value="Genomic_DNA"/>
</dbReference>
<dbReference type="Gene3D" id="3.20.20.70">
    <property type="entry name" value="Aldolase class I"/>
    <property type="match status" value="1"/>
</dbReference>
<comment type="cofactor">
    <cofactor evidence="1 11">
        <name>FMN</name>
        <dbReference type="ChEBI" id="CHEBI:58210"/>
    </cofactor>
</comment>
<accession>A0A7C4FD02</accession>
<evidence type="ECO:0000256" key="10">
    <source>
        <dbReference type="ARBA" id="ARBA00025810"/>
    </source>
</evidence>
<feature type="binding site" evidence="11">
    <location>
        <position position="110"/>
    </location>
    <ligand>
        <name>FMN</name>
        <dbReference type="ChEBI" id="CHEBI:58210"/>
    </ligand>
</feature>
<comment type="subunit">
    <text evidence="10 11">Homooctamer. Dimer of tetramers.</text>
</comment>
<evidence type="ECO:0000256" key="4">
    <source>
        <dbReference type="ARBA" id="ARBA00022643"/>
    </source>
</evidence>
<comment type="function">
    <text evidence="11">Involved in the biosynthesis of isoprenoids. Catalyzes the 1,3-allylic rearrangement of the homoallylic substrate isopentenyl (IPP) to its allylic isomer, dimethylallyl diphosphate (DMAPP).</text>
</comment>
<evidence type="ECO:0000256" key="6">
    <source>
        <dbReference type="ARBA" id="ARBA00022842"/>
    </source>
</evidence>
<dbReference type="CDD" id="cd02811">
    <property type="entry name" value="IDI-2_FMN"/>
    <property type="match status" value="1"/>
</dbReference>
<reference evidence="13" key="1">
    <citation type="journal article" date="2020" name="mSystems">
        <title>Genome- and Community-Level Interaction Insights into Carbon Utilization and Element Cycling Functions of Hydrothermarchaeota in Hydrothermal Sediment.</title>
        <authorList>
            <person name="Zhou Z."/>
            <person name="Liu Y."/>
            <person name="Xu W."/>
            <person name="Pan J."/>
            <person name="Luo Z.H."/>
            <person name="Li M."/>
        </authorList>
    </citation>
    <scope>NUCLEOTIDE SEQUENCE [LARGE SCALE GENOMIC DNA]</scope>
    <source>
        <strain evidence="13">SpSt-735</strain>
    </source>
</reference>
<dbReference type="SUPFAM" id="SSF51395">
    <property type="entry name" value="FMN-linked oxidoreductases"/>
    <property type="match status" value="1"/>
</dbReference>
<feature type="binding site" evidence="11">
    <location>
        <position position="174"/>
    </location>
    <ligand>
        <name>substrate</name>
    </ligand>
</feature>
<keyword evidence="8 11" id="KW-0414">Isoprene biosynthesis</keyword>
<keyword evidence="9 11" id="KW-0413">Isomerase</keyword>
<evidence type="ECO:0000256" key="9">
    <source>
        <dbReference type="ARBA" id="ARBA00023235"/>
    </source>
</evidence>
<comment type="caution">
    <text evidence="13">The sequence shown here is derived from an EMBL/GenBank/DDBJ whole genome shotgun (WGS) entry which is preliminary data.</text>
</comment>
<feature type="binding site" evidence="11">
    <location>
        <position position="139"/>
    </location>
    <ligand>
        <name>FMN</name>
        <dbReference type="ChEBI" id="CHEBI:58210"/>
    </ligand>
</feature>
<feature type="binding site" evidence="11">
    <location>
        <begin position="289"/>
        <end position="291"/>
    </location>
    <ligand>
        <name>FMN</name>
        <dbReference type="ChEBI" id="CHEBI:58210"/>
    </ligand>
</feature>
<dbReference type="AlphaFoldDB" id="A0A7C4FD02"/>
<keyword evidence="6 11" id="KW-0460">Magnesium</keyword>
<dbReference type="GO" id="GO:0070402">
    <property type="term" value="F:NADPH binding"/>
    <property type="evidence" value="ECO:0007669"/>
    <property type="project" value="UniProtKB-UniRule"/>
</dbReference>
<dbReference type="PANTHER" id="PTHR43665">
    <property type="entry name" value="ISOPENTENYL-DIPHOSPHATE DELTA-ISOMERASE"/>
    <property type="match status" value="1"/>
</dbReference>
<dbReference type="PIRSF" id="PIRSF003314">
    <property type="entry name" value="IPP_isomerase"/>
    <property type="match status" value="1"/>
</dbReference>
<dbReference type="GO" id="GO:0008299">
    <property type="term" value="P:isoprenoid biosynthetic process"/>
    <property type="evidence" value="ECO:0007669"/>
    <property type="project" value="UniProtKB-UniRule"/>
</dbReference>
<evidence type="ECO:0000256" key="11">
    <source>
        <dbReference type="HAMAP-Rule" id="MF_00354"/>
    </source>
</evidence>
<sequence>MPICKLYVPVVAHRMSAGISTRKDDHIVLSVKEDVSSRLSTLLEDVILVHNTIPACSLGEVDVSAEFLGESVNAPVMISGMTGGSALAEKINAALATVAQRLGIPIGVGSQRAALEDKSLARTFSVVREVAPDVPVVANIGASQVVQGLSQAQILELVEMVGANALAIHLNPLQEALQPEGEPSARGFLDRLRELVKQSPVPVILKQTGEGFSKEAAALVGGTGVRGIDVGGAGGTSFAVIEGLRARLRGLDDLEEMSRTFSAWGVPTAASILEVRAVLPDIFLIASGGLRNGVEVAKALRLGADFAGFARPVLQALYQGGVEAAERYVRRVISELRVSIFLTGGCSLKDLRSAPVVLKGLLREWVTQRGLTCPGAGL</sequence>
<keyword evidence="7 11" id="KW-0521">NADP</keyword>
<proteinExistence type="inferred from homology"/>
<dbReference type="GO" id="GO:0004452">
    <property type="term" value="F:isopentenyl-diphosphate delta-isomerase activity"/>
    <property type="evidence" value="ECO:0007669"/>
    <property type="project" value="UniProtKB-UniRule"/>
</dbReference>
<feature type="binding site" evidence="11">
    <location>
        <begin position="80"/>
        <end position="82"/>
    </location>
    <ligand>
        <name>FMN</name>
        <dbReference type="ChEBI" id="CHEBI:58210"/>
    </ligand>
</feature>
<feature type="binding site" evidence="11">
    <location>
        <position position="206"/>
    </location>
    <ligand>
        <name>FMN</name>
        <dbReference type="ChEBI" id="CHEBI:58210"/>
    </ligand>
</feature>
<dbReference type="HAMAP" id="MF_00354">
    <property type="entry name" value="Idi_2"/>
    <property type="match status" value="1"/>
</dbReference>
<dbReference type="InterPro" id="IPR013785">
    <property type="entry name" value="Aldolase_TIM"/>
</dbReference>
<feature type="binding site" evidence="11">
    <location>
        <position position="175"/>
    </location>
    <ligand>
        <name>Mg(2+)</name>
        <dbReference type="ChEBI" id="CHEBI:18420"/>
    </ligand>
</feature>
<dbReference type="PANTHER" id="PTHR43665:SF1">
    <property type="entry name" value="ISOPENTENYL-DIPHOSPHATE DELTA-ISOMERASE"/>
    <property type="match status" value="1"/>
</dbReference>
<evidence type="ECO:0000256" key="2">
    <source>
        <dbReference type="ARBA" id="ARBA00022490"/>
    </source>
</evidence>
<feature type="binding site" evidence="11">
    <location>
        <begin position="310"/>
        <end position="311"/>
    </location>
    <ligand>
        <name>FMN</name>
        <dbReference type="ChEBI" id="CHEBI:58210"/>
    </ligand>
</feature>
<dbReference type="EC" id="5.3.3.2" evidence="11"/>
<keyword evidence="5 11" id="KW-0479">Metal-binding</keyword>
<dbReference type="SMART" id="SM01240">
    <property type="entry name" value="IMPDH"/>
    <property type="match status" value="1"/>
</dbReference>
<comment type="caution">
    <text evidence="11">Lacks conserved residue(s) required for the propagation of feature annotation.</text>
</comment>
<dbReference type="NCBIfam" id="TIGR02151">
    <property type="entry name" value="IPP_isom_2"/>
    <property type="match status" value="1"/>
</dbReference>
<evidence type="ECO:0000313" key="13">
    <source>
        <dbReference type="EMBL" id="HGI43705.1"/>
    </source>
</evidence>
<evidence type="ECO:0000259" key="12">
    <source>
        <dbReference type="Pfam" id="PF01070"/>
    </source>
</evidence>
<dbReference type="InterPro" id="IPR011179">
    <property type="entry name" value="IPdP_isomerase"/>
</dbReference>
<feature type="binding site" evidence="11">
    <location>
        <begin position="22"/>
        <end position="23"/>
    </location>
    <ligand>
        <name>substrate</name>
    </ligand>
</feature>
<evidence type="ECO:0000256" key="3">
    <source>
        <dbReference type="ARBA" id="ARBA00022630"/>
    </source>
</evidence>
<feature type="domain" description="FMN-dependent dehydrogenase" evidence="12">
    <location>
        <begin position="189"/>
        <end position="354"/>
    </location>
</feature>
<comment type="catalytic activity">
    <reaction evidence="11">
        <text>isopentenyl diphosphate = dimethylallyl diphosphate</text>
        <dbReference type="Rhea" id="RHEA:23284"/>
        <dbReference type="ChEBI" id="CHEBI:57623"/>
        <dbReference type="ChEBI" id="CHEBI:128769"/>
        <dbReference type="EC" id="5.3.3.2"/>
    </reaction>
</comment>
<comment type="similarity">
    <text evidence="11">Belongs to the IPP isomerase type 2 family.</text>
</comment>